<feature type="compositionally biased region" description="Basic and acidic residues" evidence="1">
    <location>
        <begin position="264"/>
        <end position="283"/>
    </location>
</feature>
<feature type="region of interest" description="Disordered" evidence="1">
    <location>
        <begin position="229"/>
        <end position="283"/>
    </location>
</feature>
<dbReference type="AlphaFoldDB" id="A0A9N8HKU3"/>
<protein>
    <submittedName>
        <fullName evidence="2">Uncharacterized protein</fullName>
    </submittedName>
</protein>
<feature type="compositionally biased region" description="Basic and acidic residues" evidence="1">
    <location>
        <begin position="325"/>
        <end position="334"/>
    </location>
</feature>
<proteinExistence type="predicted"/>
<evidence type="ECO:0000256" key="1">
    <source>
        <dbReference type="SAM" id="MobiDB-lite"/>
    </source>
</evidence>
<organism evidence="2 3">
    <name type="scientific">Seminavis robusta</name>
    <dbReference type="NCBI Taxonomy" id="568900"/>
    <lineage>
        <taxon>Eukaryota</taxon>
        <taxon>Sar</taxon>
        <taxon>Stramenopiles</taxon>
        <taxon>Ochrophyta</taxon>
        <taxon>Bacillariophyta</taxon>
        <taxon>Bacillariophyceae</taxon>
        <taxon>Bacillariophycidae</taxon>
        <taxon>Naviculales</taxon>
        <taxon>Naviculaceae</taxon>
        <taxon>Seminavis</taxon>
    </lineage>
</organism>
<comment type="caution">
    <text evidence="2">The sequence shown here is derived from an EMBL/GenBank/DDBJ whole genome shotgun (WGS) entry which is preliminary data.</text>
</comment>
<feature type="compositionally biased region" description="Basic residues" evidence="1">
    <location>
        <begin position="336"/>
        <end position="348"/>
    </location>
</feature>
<keyword evidence="3" id="KW-1185">Reference proteome</keyword>
<feature type="region of interest" description="Disordered" evidence="1">
    <location>
        <begin position="325"/>
        <end position="359"/>
    </location>
</feature>
<reference evidence="2" key="1">
    <citation type="submission" date="2020-06" db="EMBL/GenBank/DDBJ databases">
        <authorList>
            <consortium name="Plant Systems Biology data submission"/>
        </authorList>
    </citation>
    <scope>NUCLEOTIDE SEQUENCE</scope>
    <source>
        <strain evidence="2">D6</strain>
    </source>
</reference>
<evidence type="ECO:0000313" key="2">
    <source>
        <dbReference type="EMBL" id="CAB9516372.1"/>
    </source>
</evidence>
<dbReference type="Proteomes" id="UP001153069">
    <property type="component" value="Unassembled WGS sequence"/>
</dbReference>
<dbReference type="EMBL" id="CAICTM010000777">
    <property type="protein sequence ID" value="CAB9516372.1"/>
    <property type="molecule type" value="Genomic_DNA"/>
</dbReference>
<name>A0A9N8HKU3_9STRA</name>
<accession>A0A9N8HKU3</accession>
<sequence>MSASMCDCNRNAADLFTQDGCFQCTDRVHHTRDYHQFGQTFFEHGHGSTQPKHLTDQNNILNDSTNTTPTKRMADRQHHTIAVPIKLSTNFDSLFSPFPPKPMTTAGKRGPTSFFPMLGRCRIQQPPKKRADTIPSPVKRLNRDLSKKDKVYQVWQYAEEGESLFDPGEALMYLSSNLHLNKSKSHQDGCWYEELPSYRAKLEQRQNAAATKAAAPAKSAATALLDEADQQEEEDLAGKKGSMKNWLLQHSKKTSIKVKPTPPKKKEPPAEKPLPKGTKSRLDTTWKTLRPMLNAHYRENPKLLKVPVEQIVQRLNKCFIEVSEESKKVPETFKPKAPKPKGNKKGSRKSTTGGSTGEE</sequence>
<gene>
    <name evidence="2" type="ORF">SEMRO_778_G201170.1</name>
</gene>
<evidence type="ECO:0000313" key="3">
    <source>
        <dbReference type="Proteomes" id="UP001153069"/>
    </source>
</evidence>